<feature type="domain" description="HTH marR-type" evidence="4">
    <location>
        <begin position="45"/>
        <end position="186"/>
    </location>
</feature>
<dbReference type="PANTHER" id="PTHR35790:SF4">
    <property type="entry name" value="HTH-TYPE TRANSCRIPTIONAL REGULATOR PCHR"/>
    <property type="match status" value="1"/>
</dbReference>
<protein>
    <submittedName>
        <fullName evidence="5">Multiple antibiotic resistance protein (MarR family)</fullName>
    </submittedName>
</protein>
<dbReference type="Proteomes" id="UP000002487">
    <property type="component" value="Chromosome"/>
</dbReference>
<dbReference type="HOGENOM" id="CLU_083287_11_0_2"/>
<dbReference type="GO" id="GO:0003677">
    <property type="term" value="F:DNA binding"/>
    <property type="evidence" value="ECO:0007669"/>
    <property type="project" value="UniProtKB-KW"/>
</dbReference>
<name>Q8TSQ2_METAC</name>
<dbReference type="Pfam" id="PF01047">
    <property type="entry name" value="MarR"/>
    <property type="match status" value="1"/>
</dbReference>
<dbReference type="InterPro" id="IPR052067">
    <property type="entry name" value="Metal_resp_HTH_trans_reg"/>
</dbReference>
<dbReference type="EMBL" id="AE010299">
    <property type="protein sequence ID" value="AAM04183.1"/>
    <property type="molecule type" value="Genomic_DNA"/>
</dbReference>
<evidence type="ECO:0000259" key="4">
    <source>
        <dbReference type="PROSITE" id="PS50995"/>
    </source>
</evidence>
<evidence type="ECO:0000313" key="6">
    <source>
        <dbReference type="Proteomes" id="UP000002487"/>
    </source>
</evidence>
<dbReference type="EnsemblBacteria" id="AAM04183">
    <property type="protein sequence ID" value="AAM04183"/>
    <property type="gene ID" value="MA_0743"/>
</dbReference>
<evidence type="ECO:0000313" key="5">
    <source>
        <dbReference type="EMBL" id="AAM04183.1"/>
    </source>
</evidence>
<organism evidence="5 6">
    <name type="scientific">Methanosarcina acetivorans (strain ATCC 35395 / DSM 2834 / JCM 12185 / C2A)</name>
    <dbReference type="NCBI Taxonomy" id="188937"/>
    <lineage>
        <taxon>Archaea</taxon>
        <taxon>Methanobacteriati</taxon>
        <taxon>Methanobacteriota</taxon>
        <taxon>Stenosarchaea group</taxon>
        <taxon>Methanomicrobia</taxon>
        <taxon>Methanosarcinales</taxon>
        <taxon>Methanosarcinaceae</taxon>
        <taxon>Methanosarcina</taxon>
    </lineage>
</organism>
<reference evidence="5 6" key="1">
    <citation type="journal article" date="2002" name="Genome Res.">
        <title>The genome of Methanosarcina acetivorans reveals extensive metabolic and physiological diversity.</title>
        <authorList>
            <person name="Galagan J.E."/>
            <person name="Nusbaum C."/>
            <person name="Roy A."/>
            <person name="Endrizzi M.G."/>
            <person name="Macdonald P."/>
            <person name="FitzHugh W."/>
            <person name="Calvo S."/>
            <person name="Engels R."/>
            <person name="Smirnov S."/>
            <person name="Atnoor D."/>
            <person name="Brown A."/>
            <person name="Allen N."/>
            <person name="Naylor J."/>
            <person name="Stange-Thomann N."/>
            <person name="DeArellano K."/>
            <person name="Johnson R."/>
            <person name="Linton L."/>
            <person name="McEwan P."/>
            <person name="McKernan K."/>
            <person name="Talamas J."/>
            <person name="Tirrell A."/>
            <person name="Ye W."/>
            <person name="Zimmer A."/>
            <person name="Barber R.D."/>
            <person name="Cann I."/>
            <person name="Graham D.E."/>
            <person name="Grahame D.A."/>
            <person name="Guss A."/>
            <person name="Hedderich R."/>
            <person name="Ingram-Smith C."/>
            <person name="Kuettner C.H."/>
            <person name="Krzycki J.A."/>
            <person name="Leigh J.A."/>
            <person name="Li W."/>
            <person name="Liu J."/>
            <person name="Mukhopadhyay B."/>
            <person name="Reeve J.N."/>
            <person name="Smith K."/>
            <person name="Springer T.A."/>
            <person name="Umayam L.A."/>
            <person name="White O."/>
            <person name="White R.H."/>
            <person name="de Macario E.C."/>
            <person name="Ferry J.G."/>
            <person name="Jarrell K.F."/>
            <person name="Jing H."/>
            <person name="Macario A.J.L."/>
            <person name="Paulsen I."/>
            <person name="Pritchett M."/>
            <person name="Sowers K.R."/>
            <person name="Swanson R.V."/>
            <person name="Zinder S.H."/>
            <person name="Lander E."/>
            <person name="Metcalf W.W."/>
            <person name="Birren B."/>
        </authorList>
    </citation>
    <scope>NUCLEOTIDE SEQUENCE [LARGE SCALE GENOMIC DNA]</scope>
    <source>
        <strain evidence="6">ATCC 35395 / DSM 2834 / JCM 12185 / C2A</strain>
    </source>
</reference>
<dbReference type="InParanoid" id="Q8TSQ2"/>
<accession>Q8TSQ2</accession>
<keyword evidence="6" id="KW-1185">Reference proteome</keyword>
<dbReference type="InterPro" id="IPR036390">
    <property type="entry name" value="WH_DNA-bd_sf"/>
</dbReference>
<dbReference type="PANTHER" id="PTHR35790">
    <property type="entry name" value="HTH-TYPE TRANSCRIPTIONAL REGULATOR PCHR"/>
    <property type="match status" value="1"/>
</dbReference>
<proteinExistence type="predicted"/>
<dbReference type="GO" id="GO:0003700">
    <property type="term" value="F:DNA-binding transcription factor activity"/>
    <property type="evidence" value="ECO:0007669"/>
    <property type="project" value="InterPro"/>
</dbReference>
<dbReference type="InterPro" id="IPR036388">
    <property type="entry name" value="WH-like_DNA-bd_sf"/>
</dbReference>
<gene>
    <name evidence="5" type="ordered locus">MA_0743</name>
</gene>
<dbReference type="PROSITE" id="PS50995">
    <property type="entry name" value="HTH_MARR_2"/>
    <property type="match status" value="1"/>
</dbReference>
<evidence type="ECO:0000256" key="1">
    <source>
        <dbReference type="ARBA" id="ARBA00023015"/>
    </source>
</evidence>
<dbReference type="SUPFAM" id="SSF46785">
    <property type="entry name" value="Winged helix' DNA-binding domain"/>
    <property type="match status" value="1"/>
</dbReference>
<dbReference type="Gene3D" id="1.10.10.10">
    <property type="entry name" value="Winged helix-like DNA-binding domain superfamily/Winged helix DNA-binding domain"/>
    <property type="match status" value="1"/>
</dbReference>
<keyword evidence="1" id="KW-0805">Transcription regulation</keyword>
<evidence type="ECO:0000256" key="3">
    <source>
        <dbReference type="ARBA" id="ARBA00023163"/>
    </source>
</evidence>
<dbReference type="KEGG" id="mac:MA_0743"/>
<dbReference type="AlphaFoldDB" id="Q8TSQ2"/>
<dbReference type="InterPro" id="IPR023187">
    <property type="entry name" value="Tscrpt_reg_MarR-type_CS"/>
</dbReference>
<evidence type="ECO:0000256" key="2">
    <source>
        <dbReference type="ARBA" id="ARBA00023125"/>
    </source>
</evidence>
<dbReference type="InterPro" id="IPR000835">
    <property type="entry name" value="HTH_MarR-typ"/>
</dbReference>
<keyword evidence="2" id="KW-0238">DNA-binding</keyword>
<sequence length="196" mass="22995">MEKSRKGRNEFYQKKYKEFIPNSCKKSIHQELQLRKKQVEILNPDEKVTTLLETGIRTLNKAYMLEKKSVDLGNGILLYPSEFHIIEVVGKYPEKNLASIASHLGVTRGAISQMVRKLEKKGLVKRVRTPNNKKNIMLELTGFGKEAFEWHKALHESLETGIREELEQMSDADIEKLLRVHRHFERMLDRCIERYE</sequence>
<dbReference type="PROSITE" id="PS01117">
    <property type="entry name" value="HTH_MARR_1"/>
    <property type="match status" value="1"/>
</dbReference>
<keyword evidence="3" id="KW-0804">Transcription</keyword>
<dbReference type="PhylomeDB" id="Q8TSQ2"/>
<dbReference type="SMART" id="SM00347">
    <property type="entry name" value="HTH_MARR"/>
    <property type="match status" value="1"/>
</dbReference>